<evidence type="ECO:0000256" key="6">
    <source>
        <dbReference type="PIRNR" id="PIRNR000446"/>
    </source>
</evidence>
<evidence type="ECO:0000313" key="9">
    <source>
        <dbReference type="EMBL" id="SFM31464.1"/>
    </source>
</evidence>
<dbReference type="OrthoDB" id="9808564at2"/>
<accession>A0A1I4PUQ6</accession>
<evidence type="ECO:0000256" key="4">
    <source>
        <dbReference type="ARBA" id="ARBA00023315"/>
    </source>
</evidence>
<gene>
    <name evidence="9" type="ORF">SAMN05421721_102259</name>
</gene>
<dbReference type="FunFam" id="3.30.70.250:FF:000001">
    <property type="entry name" value="Malonyl CoA-acyl carrier protein transacylase"/>
    <property type="match status" value="1"/>
</dbReference>
<evidence type="ECO:0000259" key="8">
    <source>
        <dbReference type="SMART" id="SM00827"/>
    </source>
</evidence>
<dbReference type="InterPro" id="IPR014043">
    <property type="entry name" value="Acyl_transferase_dom"/>
</dbReference>
<dbReference type="Pfam" id="PF00698">
    <property type="entry name" value="Acyl_transf_1"/>
    <property type="match status" value="1"/>
</dbReference>
<dbReference type="NCBIfam" id="TIGR00128">
    <property type="entry name" value="fabD"/>
    <property type="match status" value="1"/>
</dbReference>
<keyword evidence="10" id="KW-1185">Reference proteome</keyword>
<dbReference type="Gene3D" id="3.40.366.10">
    <property type="entry name" value="Malonyl-Coenzyme A Acyl Carrier Protein, domain 2"/>
    <property type="match status" value="1"/>
</dbReference>
<dbReference type="InterPro" id="IPR001227">
    <property type="entry name" value="Ac_transferase_dom_sf"/>
</dbReference>
<dbReference type="InterPro" id="IPR004410">
    <property type="entry name" value="Malonyl_CoA-ACP_transAc_FabD"/>
</dbReference>
<evidence type="ECO:0000256" key="2">
    <source>
        <dbReference type="ARBA" id="ARBA00018953"/>
    </source>
</evidence>
<dbReference type="STRING" id="195064.SAMN05421721_102259"/>
<dbReference type="InterPro" id="IPR016036">
    <property type="entry name" value="Malonyl_transacylase_ACP-bd"/>
</dbReference>
<evidence type="ECO:0000256" key="5">
    <source>
        <dbReference type="ARBA" id="ARBA00048462"/>
    </source>
</evidence>
<proteinExistence type="inferred from homology"/>
<protein>
    <recommendedName>
        <fullName evidence="2 6">Malonyl CoA-acyl carrier protein transacylase</fullName>
        <ecNumber evidence="1 6">2.3.1.39</ecNumber>
    </recommendedName>
</protein>
<dbReference type="GO" id="GO:0005829">
    <property type="term" value="C:cytosol"/>
    <property type="evidence" value="ECO:0007669"/>
    <property type="project" value="TreeGrafter"/>
</dbReference>
<dbReference type="SUPFAM" id="SSF55048">
    <property type="entry name" value="Probable ACP-binding domain of malonyl-CoA ACP transacylase"/>
    <property type="match status" value="1"/>
</dbReference>
<comment type="similarity">
    <text evidence="6">Belongs to the fabD family.</text>
</comment>
<dbReference type="EC" id="2.3.1.39" evidence="1 6"/>
<dbReference type="GO" id="GO:0004314">
    <property type="term" value="F:[acyl-carrier-protein] S-malonyltransferase activity"/>
    <property type="evidence" value="ECO:0007669"/>
    <property type="project" value="UniProtKB-EC"/>
</dbReference>
<keyword evidence="3 6" id="KW-0808">Transferase</keyword>
<evidence type="ECO:0000256" key="1">
    <source>
        <dbReference type="ARBA" id="ARBA00013258"/>
    </source>
</evidence>
<dbReference type="RefSeq" id="WP_090483655.1">
    <property type="nucleotide sequence ID" value="NZ_FOUO01000002.1"/>
</dbReference>
<feature type="active site" evidence="7">
    <location>
        <position position="91"/>
    </location>
</feature>
<dbReference type="InterPro" id="IPR024925">
    <property type="entry name" value="Malonyl_CoA-ACP_transAc"/>
</dbReference>
<evidence type="ECO:0000256" key="3">
    <source>
        <dbReference type="ARBA" id="ARBA00022679"/>
    </source>
</evidence>
<dbReference type="AlphaFoldDB" id="A0A1I4PUQ6"/>
<name>A0A1I4PUQ6_ECTMO</name>
<keyword evidence="4 6" id="KW-0012">Acyltransferase</keyword>
<feature type="active site" evidence="7">
    <location>
        <position position="200"/>
    </location>
</feature>
<evidence type="ECO:0000313" key="10">
    <source>
        <dbReference type="Proteomes" id="UP000199556"/>
    </source>
</evidence>
<dbReference type="SMART" id="SM00827">
    <property type="entry name" value="PKS_AT"/>
    <property type="match status" value="1"/>
</dbReference>
<dbReference type="GO" id="GO:0006633">
    <property type="term" value="P:fatty acid biosynthetic process"/>
    <property type="evidence" value="ECO:0007669"/>
    <property type="project" value="TreeGrafter"/>
</dbReference>
<comment type="catalytic activity">
    <reaction evidence="5 6">
        <text>holo-[ACP] + malonyl-CoA = malonyl-[ACP] + CoA</text>
        <dbReference type="Rhea" id="RHEA:41792"/>
        <dbReference type="Rhea" id="RHEA-COMP:9623"/>
        <dbReference type="Rhea" id="RHEA-COMP:9685"/>
        <dbReference type="ChEBI" id="CHEBI:57287"/>
        <dbReference type="ChEBI" id="CHEBI:57384"/>
        <dbReference type="ChEBI" id="CHEBI:64479"/>
        <dbReference type="ChEBI" id="CHEBI:78449"/>
        <dbReference type="EC" id="2.3.1.39"/>
    </reaction>
</comment>
<reference evidence="9 10" key="1">
    <citation type="submission" date="2016-10" db="EMBL/GenBank/DDBJ databases">
        <authorList>
            <person name="de Groot N.N."/>
        </authorList>
    </citation>
    <scope>NUCLEOTIDE SEQUENCE [LARGE SCALE GENOMIC DNA]</scope>
    <source>
        <strain evidence="9 10">DSM 4180</strain>
    </source>
</reference>
<dbReference type="EMBL" id="FOUO01000002">
    <property type="protein sequence ID" value="SFM31464.1"/>
    <property type="molecule type" value="Genomic_DNA"/>
</dbReference>
<dbReference type="Proteomes" id="UP000199556">
    <property type="component" value="Unassembled WGS sequence"/>
</dbReference>
<dbReference type="PANTHER" id="PTHR42681:SF1">
    <property type="entry name" value="MALONYL-COA-ACYL CARRIER PROTEIN TRANSACYLASE, MITOCHONDRIAL"/>
    <property type="match status" value="1"/>
</dbReference>
<organism evidence="9 10">
    <name type="scientific">Ectothiorhodospira mobilis</name>
    <dbReference type="NCBI Taxonomy" id="195064"/>
    <lineage>
        <taxon>Bacteria</taxon>
        <taxon>Pseudomonadati</taxon>
        <taxon>Pseudomonadota</taxon>
        <taxon>Gammaproteobacteria</taxon>
        <taxon>Chromatiales</taxon>
        <taxon>Ectothiorhodospiraceae</taxon>
        <taxon>Ectothiorhodospira</taxon>
    </lineage>
</organism>
<feature type="domain" description="Malonyl-CoA:ACP transacylase (MAT)" evidence="8">
    <location>
        <begin position="6"/>
        <end position="311"/>
    </location>
</feature>
<dbReference type="PIRSF" id="PIRSF000446">
    <property type="entry name" value="Mct"/>
    <property type="match status" value="1"/>
</dbReference>
<dbReference type="Gene3D" id="3.30.70.250">
    <property type="entry name" value="Malonyl-CoA ACP transacylase, ACP-binding"/>
    <property type="match status" value="1"/>
</dbReference>
<dbReference type="InterPro" id="IPR050858">
    <property type="entry name" value="Mal-CoA-ACP_Trans/PKS_FabD"/>
</dbReference>
<sequence length="312" mass="32672">MKIACVFPGQGSQCVGMLSALGAAHPRVRETFQEASEVLGRDLWALAQEGSEAELNRTENTQPAMLAAGVAVWRVWKEQGGPDPEMMAGHSLGEYTALVCSGALDFDAAVRVVAERGRLMQGAVAEGSGAMAAILGLEDDQVQAVCQEAGGHGVVEAVNFNAPGQVVIAGEKAAVEAAVEGAKAAGAKRSVILPVSVPSHCRLMKSAASQMHVLLESIRVGTPSIPVIHNVDVACHDEAKVIRGALAAQMHRPVRWVETVRRMASEGVTHVVELGPGKVLTGLNKRIDRSLSLTCVQDPESLNEALAACRGV</sequence>
<dbReference type="InterPro" id="IPR016035">
    <property type="entry name" value="Acyl_Trfase/lysoPLipase"/>
</dbReference>
<dbReference type="SUPFAM" id="SSF52151">
    <property type="entry name" value="FabD/lysophospholipase-like"/>
    <property type="match status" value="1"/>
</dbReference>
<dbReference type="PANTHER" id="PTHR42681">
    <property type="entry name" value="MALONYL-COA-ACYL CARRIER PROTEIN TRANSACYLASE, MITOCHONDRIAL"/>
    <property type="match status" value="1"/>
</dbReference>
<evidence type="ECO:0000256" key="7">
    <source>
        <dbReference type="PIRSR" id="PIRSR000446-1"/>
    </source>
</evidence>